<dbReference type="InterPro" id="IPR010992">
    <property type="entry name" value="IHF-like_DNA-bd_dom_sf"/>
</dbReference>
<accession>A0ABV4MQM9</accession>
<evidence type="ECO:0000256" key="3">
    <source>
        <dbReference type="RuleBase" id="RU003939"/>
    </source>
</evidence>
<sequence length="104" mass="11699">MTLTKRKLGELICDELPLVPREAEKLVTDLFESISEGLEEGNNVSLHGFGIFRILDKNSRPGRNPKTGEECLIAERNVCVLKMGTWLKDASNSFAQEHSLTFQH</sequence>
<dbReference type="RefSeq" id="WP_269337507.1">
    <property type="nucleotide sequence ID" value="NZ_JBFSSG010000001.1"/>
</dbReference>
<dbReference type="EMBL" id="JBFSSG010000001">
    <property type="protein sequence ID" value="MEZ8719454.1"/>
    <property type="molecule type" value="Genomic_DNA"/>
</dbReference>
<reference evidence="4 5" key="1">
    <citation type="journal article" date="2024" name="ISME J.">
        <title>Tailless and filamentous prophages are predominant in marine Vibrio.</title>
        <authorList>
            <person name="Steensen K."/>
            <person name="Seneca J."/>
            <person name="Bartlau N."/>
            <person name="Yu X.A."/>
            <person name="Hussain F.A."/>
            <person name="Polz M.F."/>
        </authorList>
    </citation>
    <scope>NUCLEOTIDE SEQUENCE [LARGE SCALE GENOMIC DNA]</scope>
    <source>
        <strain evidence="4 5">10N.239.312.F12</strain>
    </source>
</reference>
<evidence type="ECO:0000313" key="5">
    <source>
        <dbReference type="Proteomes" id="UP001570071"/>
    </source>
</evidence>
<dbReference type="Gene3D" id="4.10.520.10">
    <property type="entry name" value="IHF-like DNA-binding proteins"/>
    <property type="match status" value="1"/>
</dbReference>
<dbReference type="Pfam" id="PF00216">
    <property type="entry name" value="Bac_DNA_binding"/>
    <property type="match status" value="1"/>
</dbReference>
<dbReference type="InterPro" id="IPR020816">
    <property type="entry name" value="Histone-like_DNA-bd_CS"/>
</dbReference>
<gene>
    <name evidence="4" type="ORF">AB6D66_00150</name>
</gene>
<evidence type="ECO:0000256" key="2">
    <source>
        <dbReference type="ARBA" id="ARBA00023125"/>
    </source>
</evidence>
<protein>
    <submittedName>
        <fullName evidence="4">HU family DNA-binding protein</fullName>
    </submittedName>
</protein>
<evidence type="ECO:0000313" key="4">
    <source>
        <dbReference type="EMBL" id="MEZ8719454.1"/>
    </source>
</evidence>
<comment type="similarity">
    <text evidence="1 3">Belongs to the bacterial histone-like protein family.</text>
</comment>
<organism evidence="4 5">
    <name type="scientific">Vibrio pomeroyi</name>
    <dbReference type="NCBI Taxonomy" id="198832"/>
    <lineage>
        <taxon>Bacteria</taxon>
        <taxon>Pseudomonadati</taxon>
        <taxon>Pseudomonadota</taxon>
        <taxon>Gammaproteobacteria</taxon>
        <taxon>Vibrionales</taxon>
        <taxon>Vibrionaceae</taxon>
        <taxon>Vibrio</taxon>
    </lineage>
</organism>
<dbReference type="GO" id="GO:0003677">
    <property type="term" value="F:DNA binding"/>
    <property type="evidence" value="ECO:0007669"/>
    <property type="project" value="UniProtKB-KW"/>
</dbReference>
<dbReference type="PANTHER" id="PTHR33175">
    <property type="entry name" value="DNA-BINDING PROTEIN HU"/>
    <property type="match status" value="1"/>
</dbReference>
<dbReference type="PANTHER" id="PTHR33175:SF2">
    <property type="entry name" value="INTEGRATION HOST FACTOR SUBUNIT ALPHA"/>
    <property type="match status" value="1"/>
</dbReference>
<dbReference type="PROSITE" id="PS00045">
    <property type="entry name" value="HISTONE_LIKE"/>
    <property type="match status" value="1"/>
</dbReference>
<keyword evidence="2 4" id="KW-0238">DNA-binding</keyword>
<evidence type="ECO:0000256" key="1">
    <source>
        <dbReference type="ARBA" id="ARBA00010529"/>
    </source>
</evidence>
<dbReference type="Proteomes" id="UP001570071">
    <property type="component" value="Unassembled WGS sequence"/>
</dbReference>
<dbReference type="SMART" id="SM00411">
    <property type="entry name" value="BHL"/>
    <property type="match status" value="1"/>
</dbReference>
<dbReference type="PRINTS" id="PR01727">
    <property type="entry name" value="DNABINDINGHU"/>
</dbReference>
<name>A0ABV4MQM9_9VIBR</name>
<dbReference type="SUPFAM" id="SSF47729">
    <property type="entry name" value="IHF-like DNA-binding proteins"/>
    <property type="match status" value="1"/>
</dbReference>
<dbReference type="InterPro" id="IPR000119">
    <property type="entry name" value="Hist_DNA-bd"/>
</dbReference>
<proteinExistence type="inferred from homology"/>
<keyword evidence="5" id="KW-1185">Reference proteome</keyword>
<comment type="caution">
    <text evidence="4">The sequence shown here is derived from an EMBL/GenBank/DDBJ whole genome shotgun (WGS) entry which is preliminary data.</text>
</comment>